<protein>
    <submittedName>
        <fullName evidence="2">Uncharacterized protein</fullName>
    </submittedName>
</protein>
<name>A0A6P1MBV0_9BACT</name>
<accession>A0A6P1MBV0</accession>
<dbReference type="KEGG" id="taer:GT409_11385"/>
<evidence type="ECO:0000313" key="3">
    <source>
        <dbReference type="Proteomes" id="UP000464954"/>
    </source>
</evidence>
<feature type="signal peptide" evidence="1">
    <location>
        <begin position="1"/>
        <end position="19"/>
    </location>
</feature>
<dbReference type="RefSeq" id="WP_160629203.1">
    <property type="nucleotide sequence ID" value="NZ_CP047593.1"/>
</dbReference>
<evidence type="ECO:0000256" key="1">
    <source>
        <dbReference type="SAM" id="SignalP"/>
    </source>
</evidence>
<sequence>MIKLWKMMILMGVAAAVQAEVVISDDFTIGNNDNTDNAEVAGTVTDVGNVTWRASASGKFRMNSAIGDGGGVINQNNLIDTSPRLYLDCPEILVDNNITTLSVKALAVDCRLMNFGFGTDDNLMSSSAHAFWARIPSNGVVDIWCRSDGANTRLTDSIQVKQTVDDVIEISLSYSQASNTVWGSIVGGKTTNSLAPTQLSFTPTFDQFNFELQNETGARMYAGYFDDVVVDIASLQQASSYESWAASFGLSGSPDADADYDYDGDGFSNIYEFGLGGDPTNSAVVGTLPTFEVAGDVGSYVYPQLAAGQDSGLSYYLQTSTNLAVGGWTNAGYTVSGTNVTAGTLDFVTNRIAVDDPEKFIRLIIE</sequence>
<reference evidence="2 3" key="1">
    <citation type="submission" date="2020-01" db="EMBL/GenBank/DDBJ databases">
        <title>Ponticoccus aerotolerans gen. nov., sp. nov., an anaerobic bacterium and proposal of Ponticoccusceae fam. nov., Ponticoccusles ord. nov. and Ponticoccuse classis nov. in the phylum Kiritimatiellaeota.</title>
        <authorList>
            <person name="Zhou L.Y."/>
            <person name="Du Z.J."/>
        </authorList>
    </citation>
    <scope>NUCLEOTIDE SEQUENCE [LARGE SCALE GENOMIC DNA]</scope>
    <source>
        <strain evidence="2 3">S-5007</strain>
    </source>
</reference>
<keyword evidence="3" id="KW-1185">Reference proteome</keyword>
<feature type="chain" id="PRO_5026989562" evidence="1">
    <location>
        <begin position="20"/>
        <end position="366"/>
    </location>
</feature>
<proteinExistence type="predicted"/>
<gene>
    <name evidence="2" type="ORF">GT409_11385</name>
</gene>
<evidence type="ECO:0000313" key="2">
    <source>
        <dbReference type="EMBL" id="QHI70024.1"/>
    </source>
</evidence>
<organism evidence="2 3">
    <name type="scientific">Tichowtungia aerotolerans</name>
    <dbReference type="NCBI Taxonomy" id="2697043"/>
    <lineage>
        <taxon>Bacteria</taxon>
        <taxon>Pseudomonadati</taxon>
        <taxon>Kiritimatiellota</taxon>
        <taxon>Tichowtungiia</taxon>
        <taxon>Tichowtungiales</taxon>
        <taxon>Tichowtungiaceae</taxon>
        <taxon>Tichowtungia</taxon>
    </lineage>
</organism>
<dbReference type="EMBL" id="CP047593">
    <property type="protein sequence ID" value="QHI70024.1"/>
    <property type="molecule type" value="Genomic_DNA"/>
</dbReference>
<dbReference type="Proteomes" id="UP000464954">
    <property type="component" value="Chromosome"/>
</dbReference>
<dbReference type="AlphaFoldDB" id="A0A6P1MBV0"/>
<keyword evidence="1" id="KW-0732">Signal</keyword>